<evidence type="ECO:0008006" key="4">
    <source>
        <dbReference type="Google" id="ProtNLM"/>
    </source>
</evidence>
<evidence type="ECO:0000313" key="3">
    <source>
        <dbReference type="Proteomes" id="UP001064632"/>
    </source>
</evidence>
<accession>A0ABY6BE88</accession>
<dbReference type="Gene3D" id="3.10.450.70">
    <property type="entry name" value="Disulphide bond isomerase, DsbC/G, N-terminal"/>
    <property type="match status" value="1"/>
</dbReference>
<gene>
    <name evidence="2" type="ORF">N4264_01450</name>
</gene>
<dbReference type="Proteomes" id="UP001064632">
    <property type="component" value="Chromosome"/>
</dbReference>
<keyword evidence="3" id="KW-1185">Reference proteome</keyword>
<feature type="signal peptide" evidence="1">
    <location>
        <begin position="1"/>
        <end position="36"/>
    </location>
</feature>
<feature type="chain" id="PRO_5046250627" description="Thiol:disulfide interchange protein DsbG" evidence="1">
    <location>
        <begin position="37"/>
        <end position="311"/>
    </location>
</feature>
<evidence type="ECO:0000256" key="1">
    <source>
        <dbReference type="SAM" id="SignalP"/>
    </source>
</evidence>
<dbReference type="InterPro" id="IPR009094">
    <property type="entry name" value="DiS-bond_isomerase_DsbC/G_N_sf"/>
</dbReference>
<dbReference type="EMBL" id="CP104694">
    <property type="protein sequence ID" value="UXI68344.1"/>
    <property type="molecule type" value="Genomic_DNA"/>
</dbReference>
<proteinExistence type="predicted"/>
<organism evidence="2 3">
    <name type="scientific">Tahibacter amnicola</name>
    <dbReference type="NCBI Taxonomy" id="2976241"/>
    <lineage>
        <taxon>Bacteria</taxon>
        <taxon>Pseudomonadati</taxon>
        <taxon>Pseudomonadota</taxon>
        <taxon>Gammaproteobacteria</taxon>
        <taxon>Lysobacterales</taxon>
        <taxon>Rhodanobacteraceae</taxon>
        <taxon>Tahibacter</taxon>
    </lineage>
</organism>
<keyword evidence="1" id="KW-0732">Signal</keyword>
<protein>
    <recommendedName>
        <fullName evidence="4">Thiol:disulfide interchange protein DsbG</fullName>
    </recommendedName>
</protein>
<name>A0ABY6BE88_9GAMM</name>
<evidence type="ECO:0000313" key="2">
    <source>
        <dbReference type="EMBL" id="UXI68344.1"/>
    </source>
</evidence>
<sequence>MSPATDITRGRQRITRRLRCLLGALLVGVITLPAAAAEKKPPAPAAPATEDVAALVGRYGTILGKEPAGVGGLTAWTVSKNGQRMVLYTTPPSDQPVAVMAGILWDARTGRNISDDLVKHSAALKETPPSVASLFTPPLRPVPAMDGTYTGDIPESMKTVESLAGVKEGKGAVGDRVFIVVDPRCPYCQETYRKTRKHVAAGASITWIPVLALGDADKGLPLAASLLQSKDAGILGKVLGEKAAVKTEASAATIEELRRSLAFLFAAFEQNGSGKAGVPAAFFLDHRTGKPRMLTGLSEDAVLEDIFGAIH</sequence>
<dbReference type="RefSeq" id="WP_261695304.1">
    <property type="nucleotide sequence ID" value="NZ_CP104694.1"/>
</dbReference>
<reference evidence="2" key="1">
    <citation type="submission" date="2022-09" db="EMBL/GenBank/DDBJ databases">
        <title>Tahibacter sp. nov., isolated from a fresh water.</title>
        <authorList>
            <person name="Baek J.H."/>
            <person name="Lee J.K."/>
            <person name="Kim J.M."/>
            <person name="Jeon C.O."/>
        </authorList>
    </citation>
    <scope>NUCLEOTIDE SEQUENCE</scope>
    <source>
        <strain evidence="2">W38</strain>
    </source>
</reference>
<dbReference type="Gene3D" id="3.40.30.10">
    <property type="entry name" value="Glutaredoxin"/>
    <property type="match status" value="1"/>
</dbReference>